<organism evidence="2 3">
    <name type="scientific">Candidatus Iainarchaeum sp</name>
    <dbReference type="NCBI Taxonomy" id="3101447"/>
    <lineage>
        <taxon>Archaea</taxon>
        <taxon>Candidatus Iainarchaeota</taxon>
        <taxon>Candidatus Iainarchaeia</taxon>
        <taxon>Candidatus Iainarchaeales</taxon>
        <taxon>Candidatus Iainarchaeaceae</taxon>
        <taxon>Candidatus Iainarchaeum</taxon>
    </lineage>
</organism>
<proteinExistence type="predicted"/>
<dbReference type="Pfam" id="PF01978">
    <property type="entry name" value="TrmB"/>
    <property type="match status" value="1"/>
</dbReference>
<evidence type="ECO:0000259" key="1">
    <source>
        <dbReference type="Pfam" id="PF01978"/>
    </source>
</evidence>
<evidence type="ECO:0000313" key="2">
    <source>
        <dbReference type="EMBL" id="MBS3057660.1"/>
    </source>
</evidence>
<gene>
    <name evidence="2" type="ORF">J4415_03480</name>
</gene>
<dbReference type="PANTHER" id="PTHR34293">
    <property type="entry name" value="HTH-TYPE TRANSCRIPTIONAL REGULATOR TRMBL2"/>
    <property type="match status" value="1"/>
</dbReference>
<dbReference type="InterPro" id="IPR036388">
    <property type="entry name" value="WH-like_DNA-bd_sf"/>
</dbReference>
<sequence length="246" mass="27672">MEITPILKQFGLSEKEIKVYLVLIENGPDSVRKLAEKSGLNRGTAYDILKSLKEMGLVSYYHKETKQFFAAEDPIRLLDALEKKSQNLVEVKSKLLEVIPQLKSLQGKSGDKPVVKYYEGNQGIKSILSDVLETVQAADQKTYCVFSSSAIRKYLYQAFPNFTKQRVKKGLAVKVIAMGHPGTKAELAEFKSLTAKEGPPTYTLIYPGKVAMISVNSKNEPLGLIIEDRSIFETQKQLFNYIWQTL</sequence>
<dbReference type="PANTHER" id="PTHR34293:SF1">
    <property type="entry name" value="HTH-TYPE TRANSCRIPTIONAL REGULATOR TRMBL2"/>
    <property type="match status" value="1"/>
</dbReference>
<dbReference type="SUPFAM" id="SSF46785">
    <property type="entry name" value="Winged helix' DNA-binding domain"/>
    <property type="match status" value="1"/>
</dbReference>
<evidence type="ECO:0000313" key="3">
    <source>
        <dbReference type="Proteomes" id="UP000677687"/>
    </source>
</evidence>
<dbReference type="InterPro" id="IPR002831">
    <property type="entry name" value="Tscrpt_reg_TrmB_N"/>
</dbReference>
<comment type="caution">
    <text evidence="2">The sequence shown here is derived from an EMBL/GenBank/DDBJ whole genome shotgun (WGS) entry which is preliminary data.</text>
</comment>
<accession>A0A8T4KY46</accession>
<protein>
    <submittedName>
        <fullName evidence="2">Winged helix-turn-helix transcriptional regulator</fullName>
    </submittedName>
</protein>
<dbReference type="InterPro" id="IPR051797">
    <property type="entry name" value="TrmB-like"/>
</dbReference>
<feature type="domain" description="Transcription regulator TrmB N-terminal" evidence="1">
    <location>
        <begin position="7"/>
        <end position="70"/>
    </location>
</feature>
<dbReference type="Gene3D" id="1.10.10.10">
    <property type="entry name" value="Winged helix-like DNA-binding domain superfamily/Winged helix DNA-binding domain"/>
    <property type="match status" value="1"/>
</dbReference>
<name>A0A8T4KY46_9ARCH</name>
<dbReference type="EMBL" id="JAGVWD010000052">
    <property type="protein sequence ID" value="MBS3057660.1"/>
    <property type="molecule type" value="Genomic_DNA"/>
</dbReference>
<dbReference type="AlphaFoldDB" id="A0A8T4KY46"/>
<dbReference type="Proteomes" id="UP000677687">
    <property type="component" value="Unassembled WGS sequence"/>
</dbReference>
<dbReference type="InterPro" id="IPR036390">
    <property type="entry name" value="WH_DNA-bd_sf"/>
</dbReference>
<reference evidence="2" key="2">
    <citation type="submission" date="2021-05" db="EMBL/GenBank/DDBJ databases">
        <title>Protein family content uncovers lineage relationships and bacterial pathway maintenance mechanisms in DPANN archaea.</title>
        <authorList>
            <person name="Castelle C.J."/>
            <person name="Meheust R."/>
            <person name="Jaffe A.L."/>
            <person name="Seitz K."/>
            <person name="Gong X."/>
            <person name="Baker B.J."/>
            <person name="Banfield J.F."/>
        </authorList>
    </citation>
    <scope>NUCLEOTIDE SEQUENCE</scope>
    <source>
        <strain evidence="2">RIFCSPHIGHO2_01_FULL_AR10_44_11</strain>
    </source>
</reference>
<reference evidence="2" key="1">
    <citation type="submission" date="2021-03" db="EMBL/GenBank/DDBJ databases">
        <authorList>
            <person name="Jaffe A."/>
        </authorList>
    </citation>
    <scope>NUCLEOTIDE SEQUENCE</scope>
    <source>
        <strain evidence="2">RIFCSPHIGHO2_01_FULL_AR10_44_11</strain>
    </source>
</reference>